<dbReference type="AlphaFoldDB" id="A0A143BP49"/>
<gene>
    <name evidence="1" type="ORF">GEMMAAP_19390</name>
</gene>
<dbReference type="KEGG" id="gph:GEMMAAP_19390"/>
<name>A0A143BP49_9BACT</name>
<protein>
    <submittedName>
        <fullName evidence="1">Uncharacterized protein</fullName>
    </submittedName>
</protein>
<keyword evidence="2" id="KW-1185">Reference proteome</keyword>
<proteinExistence type="predicted"/>
<evidence type="ECO:0000313" key="2">
    <source>
        <dbReference type="Proteomes" id="UP000076404"/>
    </source>
</evidence>
<dbReference type="EMBL" id="CP011454">
    <property type="protein sequence ID" value="AMW06365.1"/>
    <property type="molecule type" value="Genomic_DNA"/>
</dbReference>
<dbReference type="OrthoDB" id="1174147at2"/>
<dbReference type="STRING" id="1379270.GEMMAAP_19390"/>
<sequence length="232" mass="24572">MSLDRRTLLQQLSATGLAITGVPTALPALERFVHAAGDQQEQADAEMVQDYDMRWTTRLTGKHKAVYDCPDIGGGLGVLRSGIVARQYMDVLKVPASAISNVIVLRHDGIMLAMNQAFWDAYGIGAQFKVTHPWTGVPLSKNPALLGPGDGLPAGIEQHTLDKQLARGVVVLACALAFRDVVDLIAAKDNVSAAAATTKANGMLIPGILMQPSGVFAANVAQEQGCVFVRAT</sequence>
<reference evidence="1 2" key="2">
    <citation type="journal article" date="2016" name="Environ. Microbiol. Rep.">
        <title>Metagenomic evidence for the presence of phototrophic Gemmatimonadetes bacteria in diverse environments.</title>
        <authorList>
            <person name="Zeng Y."/>
            <person name="Baumbach J."/>
            <person name="Barbosa E.G."/>
            <person name="Azevedo V."/>
            <person name="Zhang C."/>
            <person name="Koblizek M."/>
        </authorList>
    </citation>
    <scope>NUCLEOTIDE SEQUENCE [LARGE SCALE GENOMIC DNA]</scope>
    <source>
        <strain evidence="1 2">AP64</strain>
    </source>
</reference>
<accession>A0A143BP49</accession>
<dbReference type="Proteomes" id="UP000076404">
    <property type="component" value="Chromosome"/>
</dbReference>
<dbReference type="RefSeq" id="WP_026848862.1">
    <property type="nucleotide sequence ID" value="NZ_CP011454.1"/>
</dbReference>
<dbReference type="InterPro" id="IPR006311">
    <property type="entry name" value="TAT_signal"/>
</dbReference>
<reference evidence="1 2" key="1">
    <citation type="journal article" date="2014" name="Proc. Natl. Acad. Sci. U.S.A.">
        <title>Functional type 2 photosynthetic reaction centers found in the rare bacterial phylum Gemmatimonadetes.</title>
        <authorList>
            <person name="Zeng Y."/>
            <person name="Feng F."/>
            <person name="Medova H."/>
            <person name="Dean J."/>
            <person name="Koblizek M."/>
        </authorList>
    </citation>
    <scope>NUCLEOTIDE SEQUENCE [LARGE SCALE GENOMIC DNA]</scope>
    <source>
        <strain evidence="1 2">AP64</strain>
    </source>
</reference>
<evidence type="ECO:0000313" key="1">
    <source>
        <dbReference type="EMBL" id="AMW06365.1"/>
    </source>
</evidence>
<organism evidence="1 2">
    <name type="scientific">Gemmatimonas phototrophica</name>
    <dbReference type="NCBI Taxonomy" id="1379270"/>
    <lineage>
        <taxon>Bacteria</taxon>
        <taxon>Pseudomonadati</taxon>
        <taxon>Gemmatimonadota</taxon>
        <taxon>Gemmatimonadia</taxon>
        <taxon>Gemmatimonadales</taxon>
        <taxon>Gemmatimonadaceae</taxon>
        <taxon>Gemmatimonas</taxon>
    </lineage>
</organism>
<dbReference type="PROSITE" id="PS51318">
    <property type="entry name" value="TAT"/>
    <property type="match status" value="1"/>
</dbReference>
<dbReference type="eggNOG" id="COG1416">
    <property type="taxonomic scope" value="Bacteria"/>
</dbReference>